<reference evidence="10" key="1">
    <citation type="journal article" date="2021" name="Open Biol.">
        <title>Shared evolutionary footprints suggest mitochondrial oxidative damage underlies multiple complex I losses in fungi.</title>
        <authorList>
            <person name="Schikora-Tamarit M.A."/>
            <person name="Marcet-Houben M."/>
            <person name="Nosek J."/>
            <person name="Gabaldon T."/>
        </authorList>
    </citation>
    <scope>NUCLEOTIDE SEQUENCE</scope>
    <source>
        <strain evidence="10">CBS6341</strain>
    </source>
</reference>
<dbReference type="InterPro" id="IPR016197">
    <property type="entry name" value="Chromo-like_dom_sf"/>
</dbReference>
<evidence type="ECO:0000256" key="5">
    <source>
        <dbReference type="ARBA" id="ARBA00022741"/>
    </source>
</evidence>
<accession>A0A9P8TAK7</accession>
<feature type="domain" description="Chromo" evidence="8">
    <location>
        <begin position="914"/>
        <end position="975"/>
    </location>
</feature>
<feature type="region of interest" description="Disordered" evidence="7">
    <location>
        <begin position="79"/>
        <end position="114"/>
    </location>
</feature>
<dbReference type="Gene3D" id="2.40.50.990">
    <property type="match status" value="1"/>
</dbReference>
<evidence type="ECO:0000256" key="6">
    <source>
        <dbReference type="ARBA" id="ARBA00022840"/>
    </source>
</evidence>
<dbReference type="CDD" id="cd03221">
    <property type="entry name" value="ABCF_EF-3"/>
    <property type="match status" value="1"/>
</dbReference>
<dbReference type="InterPro" id="IPR027417">
    <property type="entry name" value="P-loop_NTPase"/>
</dbReference>
<dbReference type="CDD" id="cd18626">
    <property type="entry name" value="CD_eEF3"/>
    <property type="match status" value="1"/>
</dbReference>
<dbReference type="EMBL" id="JAEUBF010001278">
    <property type="protein sequence ID" value="KAH3671435.1"/>
    <property type="molecule type" value="Genomic_DNA"/>
</dbReference>
<dbReference type="InterPro" id="IPR016024">
    <property type="entry name" value="ARM-type_fold"/>
</dbReference>
<feature type="compositionally biased region" description="Polar residues" evidence="7">
    <location>
        <begin position="1102"/>
        <end position="1111"/>
    </location>
</feature>
<dbReference type="GO" id="GO:0006412">
    <property type="term" value="P:translation"/>
    <property type="evidence" value="ECO:0007669"/>
    <property type="project" value="UniProtKB-ARBA"/>
</dbReference>
<dbReference type="PANTHER" id="PTHR19211:SF14">
    <property type="entry name" value="ATP-BINDING CASSETTE SUB-FAMILY F MEMBER 1"/>
    <property type="match status" value="1"/>
</dbReference>
<dbReference type="InterPro" id="IPR000953">
    <property type="entry name" value="Chromo/chromo_shadow_dom"/>
</dbReference>
<dbReference type="Pfam" id="PF24984">
    <property type="entry name" value="HEAT_EF3_GNC1"/>
    <property type="match status" value="1"/>
</dbReference>
<evidence type="ECO:0000313" key="11">
    <source>
        <dbReference type="Proteomes" id="UP000769528"/>
    </source>
</evidence>
<evidence type="ECO:0000256" key="1">
    <source>
        <dbReference type="ARBA" id="ARBA00004496"/>
    </source>
</evidence>
<dbReference type="SUPFAM" id="SSF52540">
    <property type="entry name" value="P-loop containing nucleoside triphosphate hydrolases"/>
    <property type="match status" value="2"/>
</dbReference>
<dbReference type="PROSITE" id="PS00211">
    <property type="entry name" value="ABC_TRANSPORTER_1"/>
    <property type="match status" value="2"/>
</dbReference>
<dbReference type="Pfam" id="PF00005">
    <property type="entry name" value="ABC_tran"/>
    <property type="match status" value="2"/>
</dbReference>
<dbReference type="InterPro" id="IPR017871">
    <property type="entry name" value="ABC_transporter-like_CS"/>
</dbReference>
<evidence type="ECO:0000259" key="8">
    <source>
        <dbReference type="PROSITE" id="PS50013"/>
    </source>
</evidence>
<dbReference type="InterPro" id="IPR056891">
    <property type="entry name" value="NEW1_HB"/>
</dbReference>
<feature type="region of interest" description="Disordered" evidence="7">
    <location>
        <begin position="1"/>
        <end position="61"/>
    </location>
</feature>
<evidence type="ECO:0000259" key="9">
    <source>
        <dbReference type="PROSITE" id="PS50893"/>
    </source>
</evidence>
<comment type="similarity">
    <text evidence="2">Belongs to the ABC transporter superfamily. ABCF family. EF3 subfamily.</text>
</comment>
<evidence type="ECO:0000256" key="3">
    <source>
        <dbReference type="ARBA" id="ARBA00022490"/>
    </source>
</evidence>
<evidence type="ECO:0000256" key="4">
    <source>
        <dbReference type="ARBA" id="ARBA00022737"/>
    </source>
</evidence>
<dbReference type="Pfam" id="PF24987">
    <property type="entry name" value="HEAT_EF3_N"/>
    <property type="match status" value="1"/>
</dbReference>
<dbReference type="InterPro" id="IPR015688">
    <property type="entry name" value="eEF3_ABC2_chromodomain-like"/>
</dbReference>
<dbReference type="PANTHER" id="PTHR19211">
    <property type="entry name" value="ATP-BINDING TRANSPORT PROTEIN-RELATED"/>
    <property type="match status" value="1"/>
</dbReference>
<dbReference type="InterPro" id="IPR003593">
    <property type="entry name" value="AAA+_ATPase"/>
</dbReference>
<dbReference type="FunFam" id="3.40.50.300:FF:000193">
    <property type="entry name" value="Probable Elongation factor 3"/>
    <property type="match status" value="1"/>
</dbReference>
<dbReference type="Gene3D" id="1.25.10.10">
    <property type="entry name" value="Leucine-rich Repeat Variant"/>
    <property type="match status" value="1"/>
</dbReference>
<dbReference type="SMART" id="SM00298">
    <property type="entry name" value="CHROMO"/>
    <property type="match status" value="1"/>
</dbReference>
<dbReference type="InterPro" id="IPR050611">
    <property type="entry name" value="ABCF"/>
</dbReference>
<dbReference type="FunFam" id="2.40.50.990:FF:000002">
    <property type="entry name" value="mRNA export factor elf1"/>
    <property type="match status" value="1"/>
</dbReference>
<name>A0A9P8TAK7_9ASCO</name>
<keyword evidence="3" id="KW-0963">Cytoplasm</keyword>
<feature type="region of interest" description="Disordered" evidence="7">
    <location>
        <begin position="1085"/>
        <end position="1166"/>
    </location>
</feature>
<dbReference type="FunFam" id="1.25.10.10:FF:000076">
    <property type="entry name" value="Elongation factor 3"/>
    <property type="match status" value="1"/>
</dbReference>
<evidence type="ECO:0000313" key="10">
    <source>
        <dbReference type="EMBL" id="KAH3671435.1"/>
    </source>
</evidence>
<dbReference type="SMART" id="SM00382">
    <property type="entry name" value="AAA"/>
    <property type="match status" value="2"/>
</dbReference>
<dbReference type="InterPro" id="IPR023780">
    <property type="entry name" value="Chromo_domain"/>
</dbReference>
<evidence type="ECO:0000256" key="2">
    <source>
        <dbReference type="ARBA" id="ARBA00011054"/>
    </source>
</evidence>
<dbReference type="InterPro" id="IPR011989">
    <property type="entry name" value="ARM-like"/>
</dbReference>
<dbReference type="SUPFAM" id="SSF48371">
    <property type="entry name" value="ARM repeat"/>
    <property type="match status" value="1"/>
</dbReference>
<dbReference type="InterPro" id="IPR003439">
    <property type="entry name" value="ABC_transporter-like_ATP-bd"/>
</dbReference>
<protein>
    <submittedName>
        <fullName evidence="10">Uncharacterized protein</fullName>
    </submittedName>
</protein>
<dbReference type="AlphaFoldDB" id="A0A9P8TAK7"/>
<dbReference type="GO" id="GO:0005737">
    <property type="term" value="C:cytoplasm"/>
    <property type="evidence" value="ECO:0007669"/>
    <property type="project" value="UniProtKB-SubCell"/>
</dbReference>
<organism evidence="10 11">
    <name type="scientific">Wickerhamomyces mucosus</name>
    <dbReference type="NCBI Taxonomy" id="1378264"/>
    <lineage>
        <taxon>Eukaryota</taxon>
        <taxon>Fungi</taxon>
        <taxon>Dikarya</taxon>
        <taxon>Ascomycota</taxon>
        <taxon>Saccharomycotina</taxon>
        <taxon>Saccharomycetes</taxon>
        <taxon>Phaffomycetales</taxon>
        <taxon>Wickerhamomycetaceae</taxon>
        <taxon>Wickerhamomyces</taxon>
    </lineage>
</organism>
<feature type="domain" description="ABC transporter" evidence="9">
    <location>
        <begin position="542"/>
        <end position="758"/>
    </location>
</feature>
<dbReference type="InterPro" id="IPR047038">
    <property type="entry name" value="eEF3_chromodomain-like_sf"/>
</dbReference>
<sequence>MPPKFNPYNSGTFVPGGDSNQSQQQYSGNNQYNNGHNQSYGNQSYGGYNNRGRGGYSNFQRQPMGYDQYLQQQQPGLNLNSNARASNASNNSSTVTTPASSALNSPSQSTTSLTSLNQTLEKLSISPISENLEKLKEVKSISDIKVEVNAIADKIAEEGIQVIKEWKLEEILSKLIKPKNPALIRESALILISSIVRKFAGQTPKEAYFTPLLSIALDSFADKENNVKRSGQSAVDSIYGSFPIEALSSVLLVEVLAYLKSSAKWQSKVAALKIVDKIVEDSPNDLIELRFKEAIPVLTDMTVDFKPELAKVGLKTMSTFVKVLDNLDLQPRYDMIVSTLSDPNKVPDCIKSLSSVTFVAEVTEPALSLLVPILVRSLNLSSSSQEQLRQTVIVVENLTRLVNNKVEIESFIPLLMPGVKKVLDTAALPEVRELAEKAFKVLQDDSVDDGKFSGRLTLEEGAQYLDGSKFGNDETIINYVTAVLVADANVNDWKRLKEYFNLALPQYISDEAEVTTYSDDVVTKLRTLFTPESVETNEDDGIEIVNSDFSLAYGGRMLLNKTNLRLLKGHRYGLCGRNGAGKSTLMRAIANGQLEGFPDKSELRTCFVEHKLQGSEADMDLVSFIASDPELETVSKEDIAKALEEVGFNQERREQHVGSLSGGWKMKLELARAMLMKADVLLLDEPTNHLDVGNVKWLEEYLVQHEEITSLIVSHDSGFLDYVCTDIIHYENKKLAYYKGNLSEFVKVKPEGKSYYTLTDSNVKMAFPPPGILTGVKSNTRSVARITDVTFSYPGASKPSLSNVSCSLSLSSRVAVLGPNGAGKSTLIKLLTGELVPNEGKVEKHPNLRIGYIAQHALQHVEMHKEKTANQYLQWRYRFGDDREVLLKESRKVSDEEKALMEKEIDINDGRGPRQLEAIVGRQKLKKSFQYEVKWKFWLPKYNSWVPKEILLEHGFDKLVQKFDDREASREGLGYRELVPKVIRKHFEDVGLDGDIADHTPMGSLSGGQLVKVVIAGAMWNNPHLLVLDEPTNYLDRDSLGGLAIAIRDWSGGVVMISHNNEFVGALCPEQWIVENGTMVSKGHANVDSTSFEDGGGKSKEGTPTTTINKTNENDDSPANIKVRIRKKKMTRNEKKLQEERRRLRHIEWLSSPKGTPKPVDTDDEE</sequence>
<dbReference type="PROSITE" id="PS50013">
    <property type="entry name" value="CHROMO_2"/>
    <property type="match status" value="1"/>
</dbReference>
<feature type="compositionally biased region" description="Low complexity" evidence="7">
    <location>
        <begin position="16"/>
        <end position="51"/>
    </location>
</feature>
<comment type="subcellular location">
    <subcellularLocation>
        <location evidence="1">Cytoplasm</location>
    </subcellularLocation>
</comment>
<dbReference type="PROSITE" id="PS50893">
    <property type="entry name" value="ABC_TRANSPORTER_2"/>
    <property type="match status" value="2"/>
</dbReference>
<dbReference type="SUPFAM" id="SSF54160">
    <property type="entry name" value="Chromo domain-like"/>
    <property type="match status" value="1"/>
</dbReference>
<dbReference type="GO" id="GO:0016887">
    <property type="term" value="F:ATP hydrolysis activity"/>
    <property type="evidence" value="ECO:0007669"/>
    <property type="project" value="InterPro"/>
</dbReference>
<feature type="compositionally biased region" description="Basic and acidic residues" evidence="7">
    <location>
        <begin position="1131"/>
        <end position="1148"/>
    </location>
</feature>
<dbReference type="OrthoDB" id="2110130at2759"/>
<evidence type="ECO:0000256" key="7">
    <source>
        <dbReference type="SAM" id="MobiDB-lite"/>
    </source>
</evidence>
<keyword evidence="11" id="KW-1185">Reference proteome</keyword>
<dbReference type="GO" id="GO:0000123">
    <property type="term" value="C:histone acetyltransferase complex"/>
    <property type="evidence" value="ECO:0007669"/>
    <property type="project" value="UniProtKB-ARBA"/>
</dbReference>
<comment type="caution">
    <text evidence="10">The sequence shown here is derived from an EMBL/GenBank/DDBJ whole genome shotgun (WGS) entry which is preliminary data.</text>
</comment>
<dbReference type="Pfam" id="PF24988">
    <property type="entry name" value="NEW1_HB"/>
    <property type="match status" value="1"/>
</dbReference>
<proteinExistence type="inferred from homology"/>
<dbReference type="GO" id="GO:0006338">
    <property type="term" value="P:chromatin remodeling"/>
    <property type="evidence" value="ECO:0007669"/>
    <property type="project" value="UniProtKB-ARBA"/>
</dbReference>
<keyword evidence="4" id="KW-0677">Repeat</keyword>
<gene>
    <name evidence="10" type="ORF">WICMUC_004615</name>
</gene>
<dbReference type="GO" id="GO:0005524">
    <property type="term" value="F:ATP binding"/>
    <property type="evidence" value="ECO:0007669"/>
    <property type="project" value="UniProtKB-KW"/>
</dbReference>
<dbReference type="Proteomes" id="UP000769528">
    <property type="component" value="Unassembled WGS sequence"/>
</dbReference>
<dbReference type="Pfam" id="PF00385">
    <property type="entry name" value="Chromo"/>
    <property type="match status" value="1"/>
</dbReference>
<keyword evidence="5" id="KW-0547">Nucleotide-binding</keyword>
<feature type="domain" description="ABC transporter" evidence="9">
    <location>
        <begin position="784"/>
        <end position="1101"/>
    </location>
</feature>
<reference evidence="10" key="2">
    <citation type="submission" date="2021-01" db="EMBL/GenBank/DDBJ databases">
        <authorList>
            <person name="Schikora-Tamarit M.A."/>
        </authorList>
    </citation>
    <scope>NUCLEOTIDE SEQUENCE</scope>
    <source>
        <strain evidence="10">CBS6341</strain>
    </source>
</reference>
<keyword evidence="6" id="KW-0067">ATP-binding</keyword>
<dbReference type="Gene3D" id="3.40.50.300">
    <property type="entry name" value="P-loop containing nucleotide triphosphate hydrolases"/>
    <property type="match status" value="2"/>
</dbReference>